<evidence type="ECO:0000256" key="1">
    <source>
        <dbReference type="SAM" id="MobiDB-lite"/>
    </source>
</evidence>
<dbReference type="GO" id="GO:0043066">
    <property type="term" value="P:negative regulation of apoptotic process"/>
    <property type="evidence" value="ECO:0007669"/>
    <property type="project" value="TreeGrafter"/>
</dbReference>
<dbReference type="Gene3D" id="1.10.8.10">
    <property type="entry name" value="DNA helicase RuvA subunit, C-terminal domain"/>
    <property type="match status" value="1"/>
</dbReference>
<evidence type="ECO:0000313" key="3">
    <source>
        <dbReference type="EnsemblMetazoa" id="tetur29g01630.1"/>
    </source>
</evidence>
<dbReference type="InterPro" id="IPR052617">
    <property type="entry name" value="Huntingtin-int_K"/>
</dbReference>
<dbReference type="STRING" id="32264.T1L091"/>
<dbReference type="Pfam" id="PF19026">
    <property type="entry name" value="UBA_HYPK"/>
    <property type="match status" value="1"/>
</dbReference>
<accession>T1L091</accession>
<dbReference type="AlphaFoldDB" id="T1L091"/>
<gene>
    <name evidence="3" type="primary">107368901</name>
</gene>
<feature type="domain" description="Nascent polypeptide-associated complex subunit alpha-like UBA" evidence="2">
    <location>
        <begin position="83"/>
        <end position="123"/>
    </location>
</feature>
<evidence type="ECO:0000259" key="2">
    <source>
        <dbReference type="Pfam" id="PF19026"/>
    </source>
</evidence>
<dbReference type="InterPro" id="IPR038922">
    <property type="entry name" value="HYPK_UBA"/>
</dbReference>
<proteinExistence type="predicted"/>
<reference evidence="4" key="1">
    <citation type="submission" date="2011-08" db="EMBL/GenBank/DDBJ databases">
        <authorList>
            <person name="Rombauts S."/>
        </authorList>
    </citation>
    <scope>NUCLEOTIDE SEQUENCE</scope>
    <source>
        <strain evidence="4">London</strain>
    </source>
</reference>
<feature type="region of interest" description="Disordered" evidence="1">
    <location>
        <begin position="1"/>
        <end position="39"/>
    </location>
</feature>
<feature type="compositionally biased region" description="Basic and acidic residues" evidence="1">
    <location>
        <begin position="14"/>
        <end position="39"/>
    </location>
</feature>
<dbReference type="Proteomes" id="UP000015104">
    <property type="component" value="Unassembled WGS sequence"/>
</dbReference>
<dbReference type="EnsemblMetazoa" id="tetur29g01630.1">
    <property type="protein sequence ID" value="tetur29g01630.1"/>
    <property type="gene ID" value="tetur29g01630"/>
</dbReference>
<dbReference type="GO" id="GO:0050821">
    <property type="term" value="P:protein stabilization"/>
    <property type="evidence" value="ECO:0007669"/>
    <property type="project" value="TreeGrafter"/>
</dbReference>
<reference evidence="3" key="2">
    <citation type="submission" date="2015-06" db="UniProtKB">
        <authorList>
            <consortium name="EnsemblMetazoa"/>
        </authorList>
    </citation>
    <scope>IDENTIFICATION</scope>
</reference>
<dbReference type="EMBL" id="CAEY01000763">
    <property type="status" value="NOT_ANNOTATED_CDS"/>
    <property type="molecule type" value="Genomic_DNA"/>
</dbReference>
<dbReference type="eggNOG" id="KOG3450">
    <property type="taxonomic scope" value="Eukaryota"/>
</dbReference>
<dbReference type="CDD" id="cd14361">
    <property type="entry name" value="UBA_HYPK"/>
    <property type="match status" value="1"/>
</dbReference>
<dbReference type="KEGG" id="tut:107368901"/>
<sequence length="124" mass="13641">MSTEQIEGKSNGFTEHDGDSDQKPAKKAAKHDSGAADLEKVTDYAEETEFSSQDIVGAMNLFESRRSMEAAKKIARQRELAKVVIKKEDVDLIAKELEIPRSVAELKLREHGGNIVEALIALTS</sequence>
<dbReference type="OrthoDB" id="285219at2759"/>
<dbReference type="PANTHER" id="PTHR31184:SF2">
    <property type="entry name" value="HUNTINGTIN-INTERACTING PROTEIN K"/>
    <property type="match status" value="1"/>
</dbReference>
<dbReference type="HOGENOM" id="CLU_128817_1_1_1"/>
<dbReference type="InterPro" id="IPR044034">
    <property type="entry name" value="NAC-like_UBA"/>
</dbReference>
<protein>
    <recommendedName>
        <fullName evidence="2">Nascent polypeptide-associated complex subunit alpha-like UBA domain-containing protein</fullName>
    </recommendedName>
</protein>
<dbReference type="OMA" id="IIGDRRN"/>
<keyword evidence="4" id="KW-1185">Reference proteome</keyword>
<organism evidence="3 4">
    <name type="scientific">Tetranychus urticae</name>
    <name type="common">Two-spotted spider mite</name>
    <dbReference type="NCBI Taxonomy" id="32264"/>
    <lineage>
        <taxon>Eukaryota</taxon>
        <taxon>Metazoa</taxon>
        <taxon>Ecdysozoa</taxon>
        <taxon>Arthropoda</taxon>
        <taxon>Chelicerata</taxon>
        <taxon>Arachnida</taxon>
        <taxon>Acari</taxon>
        <taxon>Acariformes</taxon>
        <taxon>Trombidiformes</taxon>
        <taxon>Prostigmata</taxon>
        <taxon>Eleutherengona</taxon>
        <taxon>Raphignathae</taxon>
        <taxon>Tetranychoidea</taxon>
        <taxon>Tetranychidae</taxon>
        <taxon>Tetranychus</taxon>
    </lineage>
</organism>
<dbReference type="PANTHER" id="PTHR31184">
    <property type="entry name" value="HUNTINGTIN-INTERACTING PROTEIN K FAMILY MEMBER"/>
    <property type="match status" value="1"/>
</dbReference>
<name>T1L091_TETUR</name>
<evidence type="ECO:0000313" key="4">
    <source>
        <dbReference type="Proteomes" id="UP000015104"/>
    </source>
</evidence>